<feature type="compositionally biased region" description="Basic residues" evidence="1">
    <location>
        <begin position="151"/>
        <end position="170"/>
    </location>
</feature>
<dbReference type="AlphaFoldDB" id="A0A6A7AQL5"/>
<evidence type="ECO:0000313" key="3">
    <source>
        <dbReference type="Proteomes" id="UP000799423"/>
    </source>
</evidence>
<feature type="region of interest" description="Disordered" evidence="1">
    <location>
        <begin position="62"/>
        <end position="205"/>
    </location>
</feature>
<organism evidence="2 3">
    <name type="scientific">Plenodomus tracheiphilus IPT5</name>
    <dbReference type="NCBI Taxonomy" id="1408161"/>
    <lineage>
        <taxon>Eukaryota</taxon>
        <taxon>Fungi</taxon>
        <taxon>Dikarya</taxon>
        <taxon>Ascomycota</taxon>
        <taxon>Pezizomycotina</taxon>
        <taxon>Dothideomycetes</taxon>
        <taxon>Pleosporomycetidae</taxon>
        <taxon>Pleosporales</taxon>
        <taxon>Pleosporineae</taxon>
        <taxon>Leptosphaeriaceae</taxon>
        <taxon>Plenodomus</taxon>
    </lineage>
</organism>
<dbReference type="EMBL" id="MU006384">
    <property type="protein sequence ID" value="KAF2844385.1"/>
    <property type="molecule type" value="Genomic_DNA"/>
</dbReference>
<accession>A0A6A7AQL5</accession>
<proteinExistence type="predicted"/>
<evidence type="ECO:0000256" key="1">
    <source>
        <dbReference type="SAM" id="MobiDB-lite"/>
    </source>
</evidence>
<name>A0A6A7AQL5_9PLEO</name>
<protein>
    <submittedName>
        <fullName evidence="2">Uncharacterized protein</fullName>
    </submittedName>
</protein>
<feature type="compositionally biased region" description="Basic and acidic residues" evidence="1">
    <location>
        <begin position="107"/>
        <end position="132"/>
    </location>
</feature>
<feature type="non-terminal residue" evidence="2">
    <location>
        <position position="1"/>
    </location>
</feature>
<dbReference type="OrthoDB" id="3945463at2759"/>
<feature type="compositionally biased region" description="Low complexity" evidence="1">
    <location>
        <begin position="176"/>
        <end position="190"/>
    </location>
</feature>
<evidence type="ECO:0000313" key="2">
    <source>
        <dbReference type="EMBL" id="KAF2844385.1"/>
    </source>
</evidence>
<keyword evidence="3" id="KW-1185">Reference proteome</keyword>
<sequence length="205" mass="22939">RDQQNISKLNQAIHRLSIRSVPAEQENMKLKEALINEKKRRKRGKALPLEAAEEYHGGAVWSPRKVQDARDSLHQQGLEEEQQRLRKAEIARNREGQRQAKAQAIEASHKARAEARIARQAEKAREAADRASRAAARRAHQRLQQAQKTSQKGKQRSRKASIKAASKRRAVTQPQGSGEALGAAAGLPPSQSRHGRAIKLPAEYR</sequence>
<gene>
    <name evidence="2" type="ORF">T440DRAFT_410307</name>
</gene>
<reference evidence="2" key="1">
    <citation type="submission" date="2020-01" db="EMBL/GenBank/DDBJ databases">
        <authorList>
            <consortium name="DOE Joint Genome Institute"/>
            <person name="Haridas S."/>
            <person name="Albert R."/>
            <person name="Binder M."/>
            <person name="Bloem J."/>
            <person name="Labutti K."/>
            <person name="Salamov A."/>
            <person name="Andreopoulos B."/>
            <person name="Baker S.E."/>
            <person name="Barry K."/>
            <person name="Bills G."/>
            <person name="Bluhm B.H."/>
            <person name="Cannon C."/>
            <person name="Castanera R."/>
            <person name="Culley D.E."/>
            <person name="Daum C."/>
            <person name="Ezra D."/>
            <person name="Gonzalez J.B."/>
            <person name="Henrissat B."/>
            <person name="Kuo A."/>
            <person name="Liang C."/>
            <person name="Lipzen A."/>
            <person name="Lutzoni F."/>
            <person name="Magnuson J."/>
            <person name="Mondo S."/>
            <person name="Nolan M."/>
            <person name="Ohm R."/>
            <person name="Pangilinan J."/>
            <person name="Park H.-J."/>
            <person name="Ramirez L."/>
            <person name="Alfaro M."/>
            <person name="Sun H."/>
            <person name="Tritt A."/>
            <person name="Yoshinaga Y."/>
            <person name="Zwiers L.-H."/>
            <person name="Turgeon B.G."/>
            <person name="Goodwin S.B."/>
            <person name="Spatafora J.W."/>
            <person name="Crous P.W."/>
            <person name="Grigoriev I.V."/>
        </authorList>
    </citation>
    <scope>NUCLEOTIDE SEQUENCE</scope>
    <source>
        <strain evidence="2">IPT5</strain>
    </source>
</reference>
<dbReference type="Proteomes" id="UP000799423">
    <property type="component" value="Unassembled WGS sequence"/>
</dbReference>
<feature type="compositionally biased region" description="Basic and acidic residues" evidence="1">
    <location>
        <begin position="81"/>
        <end position="98"/>
    </location>
</feature>